<dbReference type="Proteomes" id="UP001418222">
    <property type="component" value="Unassembled WGS sequence"/>
</dbReference>
<comment type="caution">
    <text evidence="1">The sequence shown here is derived from an EMBL/GenBank/DDBJ whole genome shotgun (WGS) entry which is preliminary data.</text>
</comment>
<organism evidence="1 2">
    <name type="scientific">Platanthera zijinensis</name>
    <dbReference type="NCBI Taxonomy" id="2320716"/>
    <lineage>
        <taxon>Eukaryota</taxon>
        <taxon>Viridiplantae</taxon>
        <taxon>Streptophyta</taxon>
        <taxon>Embryophyta</taxon>
        <taxon>Tracheophyta</taxon>
        <taxon>Spermatophyta</taxon>
        <taxon>Magnoliopsida</taxon>
        <taxon>Liliopsida</taxon>
        <taxon>Asparagales</taxon>
        <taxon>Orchidaceae</taxon>
        <taxon>Orchidoideae</taxon>
        <taxon>Orchideae</taxon>
        <taxon>Orchidinae</taxon>
        <taxon>Platanthera</taxon>
    </lineage>
</organism>
<proteinExistence type="predicted"/>
<sequence>MGFRVDSSAKDVFIAAELGERMEAMAIKVASYFYSSGMVAHAKEIGRIVRRLHSSSFSFLFSVRDKPSGQRGIHCKFI</sequence>
<reference evidence="1 2" key="1">
    <citation type="journal article" date="2022" name="Nat. Plants">
        <title>Genomes of leafy and leafless Platanthera orchids illuminate the evolution of mycoheterotrophy.</title>
        <authorList>
            <person name="Li M.H."/>
            <person name="Liu K.W."/>
            <person name="Li Z."/>
            <person name="Lu H.C."/>
            <person name="Ye Q.L."/>
            <person name="Zhang D."/>
            <person name="Wang J.Y."/>
            <person name="Li Y.F."/>
            <person name="Zhong Z.M."/>
            <person name="Liu X."/>
            <person name="Yu X."/>
            <person name="Liu D.K."/>
            <person name="Tu X.D."/>
            <person name="Liu B."/>
            <person name="Hao Y."/>
            <person name="Liao X.Y."/>
            <person name="Jiang Y.T."/>
            <person name="Sun W.H."/>
            <person name="Chen J."/>
            <person name="Chen Y.Q."/>
            <person name="Ai Y."/>
            <person name="Zhai J.W."/>
            <person name="Wu S.S."/>
            <person name="Zhou Z."/>
            <person name="Hsiao Y.Y."/>
            <person name="Wu W.L."/>
            <person name="Chen Y.Y."/>
            <person name="Lin Y.F."/>
            <person name="Hsu J.L."/>
            <person name="Li C.Y."/>
            <person name="Wang Z.W."/>
            <person name="Zhao X."/>
            <person name="Zhong W.Y."/>
            <person name="Ma X.K."/>
            <person name="Ma L."/>
            <person name="Huang J."/>
            <person name="Chen G.Z."/>
            <person name="Huang M.Z."/>
            <person name="Huang L."/>
            <person name="Peng D.H."/>
            <person name="Luo Y.B."/>
            <person name="Zou S.Q."/>
            <person name="Chen S.P."/>
            <person name="Lan S."/>
            <person name="Tsai W.C."/>
            <person name="Van de Peer Y."/>
            <person name="Liu Z.J."/>
        </authorList>
    </citation>
    <scope>NUCLEOTIDE SEQUENCE [LARGE SCALE GENOMIC DNA]</scope>
    <source>
        <strain evidence="1">Lor287</strain>
    </source>
</reference>
<dbReference type="AlphaFoldDB" id="A0AAP0FY04"/>
<protein>
    <submittedName>
        <fullName evidence="1">Uncharacterized protein</fullName>
    </submittedName>
</protein>
<gene>
    <name evidence="1" type="ORF">KSP39_PZI019187</name>
</gene>
<name>A0AAP0FY04_9ASPA</name>
<accession>A0AAP0FY04</accession>
<evidence type="ECO:0000313" key="2">
    <source>
        <dbReference type="Proteomes" id="UP001418222"/>
    </source>
</evidence>
<keyword evidence="2" id="KW-1185">Reference proteome</keyword>
<evidence type="ECO:0000313" key="1">
    <source>
        <dbReference type="EMBL" id="KAK8923961.1"/>
    </source>
</evidence>
<dbReference type="EMBL" id="JBBWWQ010000017">
    <property type="protein sequence ID" value="KAK8923961.1"/>
    <property type="molecule type" value="Genomic_DNA"/>
</dbReference>